<name>A0AAP0BGF4_9ASPA</name>
<protein>
    <submittedName>
        <fullName evidence="1">Uncharacterized protein</fullName>
    </submittedName>
</protein>
<comment type="caution">
    <text evidence="1">The sequence shown here is derived from an EMBL/GenBank/DDBJ whole genome shotgun (WGS) entry which is preliminary data.</text>
</comment>
<evidence type="ECO:0000313" key="2">
    <source>
        <dbReference type="Proteomes" id="UP001418222"/>
    </source>
</evidence>
<dbReference type="Proteomes" id="UP001418222">
    <property type="component" value="Unassembled WGS sequence"/>
</dbReference>
<organism evidence="1 2">
    <name type="scientific">Platanthera zijinensis</name>
    <dbReference type="NCBI Taxonomy" id="2320716"/>
    <lineage>
        <taxon>Eukaryota</taxon>
        <taxon>Viridiplantae</taxon>
        <taxon>Streptophyta</taxon>
        <taxon>Embryophyta</taxon>
        <taxon>Tracheophyta</taxon>
        <taxon>Spermatophyta</taxon>
        <taxon>Magnoliopsida</taxon>
        <taxon>Liliopsida</taxon>
        <taxon>Asparagales</taxon>
        <taxon>Orchidaceae</taxon>
        <taxon>Orchidoideae</taxon>
        <taxon>Orchideae</taxon>
        <taxon>Orchidinae</taxon>
        <taxon>Platanthera</taxon>
    </lineage>
</organism>
<dbReference type="AlphaFoldDB" id="A0AAP0BGF4"/>
<sequence>MGACHIAEVDELSIDPIEEINELSIEPFNVGVHHGGRELICYGRAVSRALHPRENSSLGELVDFIIASQSAGAFGDKEILGSINGGNENVVIPYLVNWFYPLK</sequence>
<dbReference type="EMBL" id="JBBWWQ010000009">
    <property type="protein sequence ID" value="KAK8938512.1"/>
    <property type="molecule type" value="Genomic_DNA"/>
</dbReference>
<evidence type="ECO:0000313" key="1">
    <source>
        <dbReference type="EMBL" id="KAK8938512.1"/>
    </source>
</evidence>
<proteinExistence type="predicted"/>
<keyword evidence="2" id="KW-1185">Reference proteome</keyword>
<accession>A0AAP0BGF4</accession>
<gene>
    <name evidence="1" type="ORF">KSP39_PZI011274</name>
</gene>
<reference evidence="1 2" key="1">
    <citation type="journal article" date="2022" name="Nat. Plants">
        <title>Genomes of leafy and leafless Platanthera orchids illuminate the evolution of mycoheterotrophy.</title>
        <authorList>
            <person name="Li M.H."/>
            <person name="Liu K.W."/>
            <person name="Li Z."/>
            <person name="Lu H.C."/>
            <person name="Ye Q.L."/>
            <person name="Zhang D."/>
            <person name="Wang J.Y."/>
            <person name="Li Y.F."/>
            <person name="Zhong Z.M."/>
            <person name="Liu X."/>
            <person name="Yu X."/>
            <person name="Liu D.K."/>
            <person name="Tu X.D."/>
            <person name="Liu B."/>
            <person name="Hao Y."/>
            <person name="Liao X.Y."/>
            <person name="Jiang Y.T."/>
            <person name="Sun W.H."/>
            <person name="Chen J."/>
            <person name="Chen Y.Q."/>
            <person name="Ai Y."/>
            <person name="Zhai J.W."/>
            <person name="Wu S.S."/>
            <person name="Zhou Z."/>
            <person name="Hsiao Y.Y."/>
            <person name="Wu W.L."/>
            <person name="Chen Y.Y."/>
            <person name="Lin Y.F."/>
            <person name="Hsu J.L."/>
            <person name="Li C.Y."/>
            <person name="Wang Z.W."/>
            <person name="Zhao X."/>
            <person name="Zhong W.Y."/>
            <person name="Ma X.K."/>
            <person name="Ma L."/>
            <person name="Huang J."/>
            <person name="Chen G.Z."/>
            <person name="Huang M.Z."/>
            <person name="Huang L."/>
            <person name="Peng D.H."/>
            <person name="Luo Y.B."/>
            <person name="Zou S.Q."/>
            <person name="Chen S.P."/>
            <person name="Lan S."/>
            <person name="Tsai W.C."/>
            <person name="Van de Peer Y."/>
            <person name="Liu Z.J."/>
        </authorList>
    </citation>
    <scope>NUCLEOTIDE SEQUENCE [LARGE SCALE GENOMIC DNA]</scope>
    <source>
        <strain evidence="1">Lor287</strain>
    </source>
</reference>